<dbReference type="AlphaFoldDB" id="A0A8B7P825"/>
<keyword evidence="2" id="KW-1185">Reference proteome</keyword>
<reference evidence="3" key="1">
    <citation type="submission" date="2025-08" db="UniProtKB">
        <authorList>
            <consortium name="RefSeq"/>
        </authorList>
    </citation>
    <scope>IDENTIFICATION</scope>
    <source>
        <tissue evidence="3">Whole organism</tissue>
    </source>
</reference>
<dbReference type="GeneID" id="108678136"/>
<dbReference type="RefSeq" id="XP_018021972.2">
    <property type="nucleotide sequence ID" value="XM_018166483.2"/>
</dbReference>
<dbReference type="KEGG" id="hazt:108678136"/>
<dbReference type="Proteomes" id="UP000694843">
    <property type="component" value="Unplaced"/>
</dbReference>
<evidence type="ECO:0000313" key="3">
    <source>
        <dbReference type="RefSeq" id="XP_018021972.2"/>
    </source>
</evidence>
<feature type="signal peptide" evidence="1">
    <location>
        <begin position="1"/>
        <end position="24"/>
    </location>
</feature>
<sequence>MMPAGVVALFGLVVQMWFPIWTLQEEGAPTPLACAARCIQHDVCGGFYWNSSSCLLVVAATVAGAVKTSTPTAFRLNSYRDRYLLHEYPHQEGVSPTVALNTCQNNGMELVPYPASLK</sequence>
<organism evidence="2 3">
    <name type="scientific">Hyalella azteca</name>
    <name type="common">Amphipod</name>
    <dbReference type="NCBI Taxonomy" id="294128"/>
    <lineage>
        <taxon>Eukaryota</taxon>
        <taxon>Metazoa</taxon>
        <taxon>Ecdysozoa</taxon>
        <taxon>Arthropoda</taxon>
        <taxon>Crustacea</taxon>
        <taxon>Multicrustacea</taxon>
        <taxon>Malacostraca</taxon>
        <taxon>Eumalacostraca</taxon>
        <taxon>Peracarida</taxon>
        <taxon>Amphipoda</taxon>
        <taxon>Senticaudata</taxon>
        <taxon>Talitrida</taxon>
        <taxon>Talitroidea</taxon>
        <taxon>Hyalellidae</taxon>
        <taxon>Hyalella</taxon>
    </lineage>
</organism>
<feature type="chain" id="PRO_5037411570" evidence="1">
    <location>
        <begin position="25"/>
        <end position="118"/>
    </location>
</feature>
<feature type="non-terminal residue" evidence="3">
    <location>
        <position position="118"/>
    </location>
</feature>
<proteinExistence type="predicted"/>
<protein>
    <submittedName>
        <fullName evidence="3">Uncharacterized protein LOC108678136</fullName>
    </submittedName>
</protein>
<evidence type="ECO:0000313" key="2">
    <source>
        <dbReference type="Proteomes" id="UP000694843"/>
    </source>
</evidence>
<keyword evidence="1" id="KW-0732">Signal</keyword>
<evidence type="ECO:0000256" key="1">
    <source>
        <dbReference type="SAM" id="SignalP"/>
    </source>
</evidence>
<name>A0A8B7P825_HYAAZ</name>
<accession>A0A8B7P825</accession>
<gene>
    <name evidence="3" type="primary">LOC108678136</name>
</gene>